<gene>
    <name evidence="1" type="ORF">DSO57_1009663</name>
</gene>
<evidence type="ECO:0000313" key="2">
    <source>
        <dbReference type="Proteomes" id="UP001165960"/>
    </source>
</evidence>
<accession>A0ACC2SVV6</accession>
<reference evidence="1" key="1">
    <citation type="submission" date="2022-04" db="EMBL/GenBank/DDBJ databases">
        <title>Genome of the entomopathogenic fungus Entomophthora muscae.</title>
        <authorList>
            <person name="Elya C."/>
            <person name="Lovett B.R."/>
            <person name="Lee E."/>
            <person name="Macias A.M."/>
            <person name="Hajek A.E."/>
            <person name="De Bivort B.L."/>
            <person name="Kasson M.T."/>
            <person name="De Fine Licht H.H."/>
            <person name="Stajich J.E."/>
        </authorList>
    </citation>
    <scope>NUCLEOTIDE SEQUENCE</scope>
    <source>
        <strain evidence="1">Berkeley</strain>
    </source>
</reference>
<protein>
    <submittedName>
        <fullName evidence="1">Uncharacterized protein</fullName>
    </submittedName>
</protein>
<dbReference type="EMBL" id="QTSX02004291">
    <property type="protein sequence ID" value="KAJ9066419.1"/>
    <property type="molecule type" value="Genomic_DNA"/>
</dbReference>
<organism evidence="1 2">
    <name type="scientific">Entomophthora muscae</name>
    <dbReference type="NCBI Taxonomy" id="34485"/>
    <lineage>
        <taxon>Eukaryota</taxon>
        <taxon>Fungi</taxon>
        <taxon>Fungi incertae sedis</taxon>
        <taxon>Zoopagomycota</taxon>
        <taxon>Entomophthoromycotina</taxon>
        <taxon>Entomophthoromycetes</taxon>
        <taxon>Entomophthorales</taxon>
        <taxon>Entomophthoraceae</taxon>
        <taxon>Entomophthora</taxon>
    </lineage>
</organism>
<evidence type="ECO:0000313" key="1">
    <source>
        <dbReference type="EMBL" id="KAJ9066419.1"/>
    </source>
</evidence>
<sequence length="50" mass="5795">MAFQARPASPVGVQPDSDMGHDMEYQMETDVPDTLEEYYKSKTMMVTSYW</sequence>
<dbReference type="Proteomes" id="UP001165960">
    <property type="component" value="Unassembled WGS sequence"/>
</dbReference>
<comment type="caution">
    <text evidence="1">The sequence shown here is derived from an EMBL/GenBank/DDBJ whole genome shotgun (WGS) entry which is preliminary data.</text>
</comment>
<proteinExistence type="predicted"/>
<keyword evidence="2" id="KW-1185">Reference proteome</keyword>
<name>A0ACC2SVV6_9FUNG</name>